<dbReference type="EMBL" id="BQNB010014067">
    <property type="protein sequence ID" value="GJT23579.1"/>
    <property type="molecule type" value="Genomic_DNA"/>
</dbReference>
<dbReference type="Proteomes" id="UP001151760">
    <property type="component" value="Unassembled WGS sequence"/>
</dbReference>
<reference evidence="1" key="2">
    <citation type="submission" date="2022-01" db="EMBL/GenBank/DDBJ databases">
        <authorList>
            <person name="Yamashiro T."/>
            <person name="Shiraishi A."/>
            <person name="Satake H."/>
            <person name="Nakayama K."/>
        </authorList>
    </citation>
    <scope>NUCLEOTIDE SEQUENCE</scope>
</reference>
<accession>A0ABQ5CEE8</accession>
<sequence>MSCRSTSEYAFVLQPLLVSSDNVKVSNVSIHYVTEDLCLIVEHGLIVVYFIKPNDGTSLFEFCDPNDETRGERYVVQALAYSNYSDYAYCIFFVQTNPYKGDAGQGLSFENVREGRPTTRFCLANLLMFLKLRWDSLLCQSQFTLLDVLAKKQALLSLFGFIGLVISNPWSSIVVNGSFVIVKGFMGNTTIYVTSGVVYTLIRVVVIEPTKLARCEGFRDLKRLSRRGGLSDVNLLFDEELEDIECKVSYDFNLDESTFLVTPLSDSNEDEFFTPRDDIELLLHHDPSISIASILEGFIDEPPLEENDDLFDLESKKGLERNFCKRVENGAKTGIIGLNLVKFNYFSKPRQSREKSPSMPLERARKNESNDALESYWTSSIRGGIEQSQFKKLTDLLIPIVLNPCPDRWFWSLEGSGEFSVASIRRFIDDQRLLTVDSKTLWIKSVPIKVNILAWKIKLEALPTRFNISRRDKLRAKFVLGGISNIRTLTPSLNGSTGWPLYVFSLKLR</sequence>
<protein>
    <recommendedName>
        <fullName evidence="3">RNA-directed DNA polymerase, eukaryota</fullName>
    </recommendedName>
</protein>
<keyword evidence="2" id="KW-1185">Reference proteome</keyword>
<organism evidence="1 2">
    <name type="scientific">Tanacetum coccineum</name>
    <dbReference type="NCBI Taxonomy" id="301880"/>
    <lineage>
        <taxon>Eukaryota</taxon>
        <taxon>Viridiplantae</taxon>
        <taxon>Streptophyta</taxon>
        <taxon>Embryophyta</taxon>
        <taxon>Tracheophyta</taxon>
        <taxon>Spermatophyta</taxon>
        <taxon>Magnoliopsida</taxon>
        <taxon>eudicotyledons</taxon>
        <taxon>Gunneridae</taxon>
        <taxon>Pentapetalae</taxon>
        <taxon>asterids</taxon>
        <taxon>campanulids</taxon>
        <taxon>Asterales</taxon>
        <taxon>Asteraceae</taxon>
        <taxon>Asteroideae</taxon>
        <taxon>Anthemideae</taxon>
        <taxon>Anthemidinae</taxon>
        <taxon>Tanacetum</taxon>
    </lineage>
</organism>
<proteinExistence type="predicted"/>
<reference evidence="1" key="1">
    <citation type="journal article" date="2022" name="Int. J. Mol. Sci.">
        <title>Draft Genome of Tanacetum Coccineum: Genomic Comparison of Closely Related Tanacetum-Family Plants.</title>
        <authorList>
            <person name="Yamashiro T."/>
            <person name="Shiraishi A."/>
            <person name="Nakayama K."/>
            <person name="Satake H."/>
        </authorList>
    </citation>
    <scope>NUCLEOTIDE SEQUENCE</scope>
</reference>
<evidence type="ECO:0008006" key="3">
    <source>
        <dbReference type="Google" id="ProtNLM"/>
    </source>
</evidence>
<evidence type="ECO:0000313" key="2">
    <source>
        <dbReference type="Proteomes" id="UP001151760"/>
    </source>
</evidence>
<comment type="caution">
    <text evidence="1">The sequence shown here is derived from an EMBL/GenBank/DDBJ whole genome shotgun (WGS) entry which is preliminary data.</text>
</comment>
<name>A0ABQ5CEE8_9ASTR</name>
<gene>
    <name evidence="1" type="ORF">Tco_0893516</name>
</gene>
<evidence type="ECO:0000313" key="1">
    <source>
        <dbReference type="EMBL" id="GJT23579.1"/>
    </source>
</evidence>